<organism evidence="1 2">
    <name type="scientific">Bacillus cereus</name>
    <dbReference type="NCBI Taxonomy" id="1396"/>
    <lineage>
        <taxon>Bacteria</taxon>
        <taxon>Bacillati</taxon>
        <taxon>Bacillota</taxon>
        <taxon>Bacilli</taxon>
        <taxon>Bacillales</taxon>
        <taxon>Bacillaceae</taxon>
        <taxon>Bacillus</taxon>
        <taxon>Bacillus cereus group</taxon>
    </lineage>
</organism>
<proteinExistence type="predicted"/>
<gene>
    <name evidence="1" type="ORF">B4088_0961</name>
</gene>
<name>A0A164QF64_BACCE</name>
<evidence type="ECO:0000313" key="1">
    <source>
        <dbReference type="EMBL" id="KZD71231.1"/>
    </source>
</evidence>
<dbReference type="EMBL" id="LJKE01000020">
    <property type="protein sequence ID" value="KZD71231.1"/>
    <property type="molecule type" value="Genomic_DNA"/>
</dbReference>
<reference evidence="1 2" key="1">
    <citation type="submission" date="2015-09" db="EMBL/GenBank/DDBJ databases">
        <title>Bacillus cereus food isolates.</title>
        <authorList>
            <person name="Boekhorst J."/>
        </authorList>
    </citation>
    <scope>NUCLEOTIDE SEQUENCE [LARGE SCALE GENOMIC DNA]</scope>
    <source>
        <strain evidence="1 2">B4088</strain>
    </source>
</reference>
<protein>
    <submittedName>
        <fullName evidence="1">Uncharacterized protein</fullName>
    </submittedName>
</protein>
<comment type="caution">
    <text evidence="1">The sequence shown here is derived from an EMBL/GenBank/DDBJ whole genome shotgun (WGS) entry which is preliminary data.</text>
</comment>
<dbReference type="Proteomes" id="UP000076482">
    <property type="component" value="Unassembled WGS sequence"/>
</dbReference>
<sequence>MSITFHIVCIYYLKPSKTANLTFHIVDKRQLYKLINKRLRILNSI</sequence>
<dbReference type="PATRIC" id="fig|1396.535.peg.1030"/>
<evidence type="ECO:0000313" key="2">
    <source>
        <dbReference type="Proteomes" id="UP000076482"/>
    </source>
</evidence>
<accession>A0A164QF64</accession>
<dbReference type="AlphaFoldDB" id="A0A164QF64"/>